<keyword evidence="1" id="KW-1133">Transmembrane helix</keyword>
<gene>
    <name evidence="3" type="ORF">GALMADRAFT_248455</name>
</gene>
<dbReference type="OrthoDB" id="2536450at2759"/>
<keyword evidence="1" id="KW-0812">Transmembrane</keyword>
<protein>
    <submittedName>
        <fullName evidence="3">Uncharacterized protein</fullName>
    </submittedName>
</protein>
<evidence type="ECO:0000313" key="4">
    <source>
        <dbReference type="Proteomes" id="UP000027222"/>
    </source>
</evidence>
<dbReference type="PANTHER" id="PTHR34862:SF1">
    <property type="entry name" value="SPARK DOMAIN-CONTAINING PROTEIN"/>
    <property type="match status" value="1"/>
</dbReference>
<dbReference type="AlphaFoldDB" id="A0A067T761"/>
<organism evidence="3 4">
    <name type="scientific">Galerina marginata (strain CBS 339.88)</name>
    <dbReference type="NCBI Taxonomy" id="685588"/>
    <lineage>
        <taxon>Eukaryota</taxon>
        <taxon>Fungi</taxon>
        <taxon>Dikarya</taxon>
        <taxon>Basidiomycota</taxon>
        <taxon>Agaricomycotina</taxon>
        <taxon>Agaricomycetes</taxon>
        <taxon>Agaricomycetidae</taxon>
        <taxon>Agaricales</taxon>
        <taxon>Agaricineae</taxon>
        <taxon>Strophariaceae</taxon>
        <taxon>Galerina</taxon>
    </lineage>
</organism>
<keyword evidence="1" id="KW-0472">Membrane</keyword>
<dbReference type="HOGENOM" id="CLU_084277_0_0_1"/>
<evidence type="ECO:0000313" key="3">
    <source>
        <dbReference type="EMBL" id="KDR75769.1"/>
    </source>
</evidence>
<feature type="chain" id="PRO_5001648937" evidence="2">
    <location>
        <begin position="17"/>
        <end position="259"/>
    </location>
</feature>
<feature type="transmembrane region" description="Helical" evidence="1">
    <location>
        <begin position="234"/>
        <end position="258"/>
    </location>
</feature>
<feature type="signal peptide" evidence="2">
    <location>
        <begin position="1"/>
        <end position="16"/>
    </location>
</feature>
<keyword evidence="4" id="KW-1185">Reference proteome</keyword>
<proteinExistence type="predicted"/>
<dbReference type="Proteomes" id="UP000027222">
    <property type="component" value="Unassembled WGS sequence"/>
</dbReference>
<accession>A0A067T761</accession>
<dbReference type="PANTHER" id="PTHR34862">
    <property type="entry name" value="SPARK DOMAIN-CONTAINING PROTEIN"/>
    <property type="match status" value="1"/>
</dbReference>
<evidence type="ECO:0000256" key="1">
    <source>
        <dbReference type="SAM" id="Phobius"/>
    </source>
</evidence>
<keyword evidence="2" id="KW-0732">Signal</keyword>
<dbReference type="PROSITE" id="PS51257">
    <property type="entry name" value="PROKAR_LIPOPROTEIN"/>
    <property type="match status" value="1"/>
</dbReference>
<name>A0A067T761_GALM3</name>
<dbReference type="EMBL" id="KL142380">
    <property type="protein sequence ID" value="KDR75769.1"/>
    <property type="molecule type" value="Genomic_DNA"/>
</dbReference>
<reference evidence="4" key="1">
    <citation type="journal article" date="2014" name="Proc. Natl. Acad. Sci. U.S.A.">
        <title>Extensive sampling of basidiomycete genomes demonstrates inadequacy of the white-rot/brown-rot paradigm for wood decay fungi.</title>
        <authorList>
            <person name="Riley R."/>
            <person name="Salamov A.A."/>
            <person name="Brown D.W."/>
            <person name="Nagy L.G."/>
            <person name="Floudas D."/>
            <person name="Held B.W."/>
            <person name="Levasseur A."/>
            <person name="Lombard V."/>
            <person name="Morin E."/>
            <person name="Otillar R."/>
            <person name="Lindquist E.A."/>
            <person name="Sun H."/>
            <person name="LaButti K.M."/>
            <person name="Schmutz J."/>
            <person name="Jabbour D."/>
            <person name="Luo H."/>
            <person name="Baker S.E."/>
            <person name="Pisabarro A.G."/>
            <person name="Walton J.D."/>
            <person name="Blanchette R.A."/>
            <person name="Henrissat B."/>
            <person name="Martin F."/>
            <person name="Cullen D."/>
            <person name="Hibbett D.S."/>
            <person name="Grigoriev I.V."/>
        </authorList>
    </citation>
    <scope>NUCLEOTIDE SEQUENCE [LARGE SCALE GENOMIC DNA]</scope>
    <source>
        <strain evidence="4">CBS 339.88</strain>
    </source>
</reference>
<sequence length="259" mass="25808">MFRPIAFAAFIAYASAQSLTSSCTTALTGIATNPDAAACLSPGSLISLAAGGANSSIITPINSWLTSLCSSPACSNDTIAAVVQNVTTGCATDLSGLGFNPSLTPSITSIIQQYYPTVRQVVCLKDGDTNCITQTLTNVQNIVGTLSLTNIIKLASTSPDLPANVTCTNCVKAAYNIVGQNIPSLVSDSAPALQSQCGASFTDGTTPAGILQSASTSAASTGASKAAALGSASMISHGIIAGLGASALVVISSLFTFLA</sequence>
<dbReference type="STRING" id="685588.A0A067T761"/>
<evidence type="ECO:0000256" key="2">
    <source>
        <dbReference type="SAM" id="SignalP"/>
    </source>
</evidence>